<evidence type="ECO:0000256" key="2">
    <source>
        <dbReference type="ARBA" id="ARBA00010617"/>
    </source>
</evidence>
<evidence type="ECO:0000256" key="8">
    <source>
        <dbReference type="SAM" id="Phobius"/>
    </source>
</evidence>
<dbReference type="InterPro" id="IPR050121">
    <property type="entry name" value="Cytochrome_P450_monoxygenase"/>
</dbReference>
<dbReference type="Gene3D" id="1.10.630.10">
    <property type="entry name" value="Cytochrome P450"/>
    <property type="match status" value="1"/>
</dbReference>
<dbReference type="SUPFAM" id="SSF48264">
    <property type="entry name" value="Cytochrome P450"/>
    <property type="match status" value="1"/>
</dbReference>
<proteinExistence type="inferred from homology"/>
<evidence type="ECO:0000313" key="9">
    <source>
        <dbReference type="EMBL" id="KAH7027769.1"/>
    </source>
</evidence>
<dbReference type="Proteomes" id="UP000756346">
    <property type="component" value="Unassembled WGS sequence"/>
</dbReference>
<keyword evidence="8" id="KW-0812">Transmembrane</keyword>
<dbReference type="EMBL" id="JAGTJQ010000007">
    <property type="protein sequence ID" value="KAH7027769.1"/>
    <property type="molecule type" value="Genomic_DNA"/>
</dbReference>
<keyword evidence="5 7" id="KW-0408">Iron</keyword>
<dbReference type="PRINTS" id="PR00385">
    <property type="entry name" value="P450"/>
</dbReference>
<evidence type="ECO:0000256" key="3">
    <source>
        <dbReference type="ARBA" id="ARBA00022617"/>
    </source>
</evidence>
<comment type="cofactor">
    <cofactor evidence="1 7">
        <name>heme</name>
        <dbReference type="ChEBI" id="CHEBI:30413"/>
    </cofactor>
</comment>
<protein>
    <submittedName>
        <fullName evidence="9">Cytochrome P450</fullName>
    </submittedName>
</protein>
<name>A0A9P8Y2P7_9PEZI</name>
<keyword evidence="6" id="KW-0503">Monooxygenase</keyword>
<keyword evidence="4 7" id="KW-0479">Metal-binding</keyword>
<dbReference type="PANTHER" id="PTHR24305:SF168">
    <property type="entry name" value="P450, PUTATIVE (EUROFUNG)-RELATED"/>
    <property type="match status" value="1"/>
</dbReference>
<dbReference type="GO" id="GO:0004497">
    <property type="term" value="F:monooxygenase activity"/>
    <property type="evidence" value="ECO:0007669"/>
    <property type="project" value="UniProtKB-KW"/>
</dbReference>
<organism evidence="9 10">
    <name type="scientific">Microdochium trichocladiopsis</name>
    <dbReference type="NCBI Taxonomy" id="1682393"/>
    <lineage>
        <taxon>Eukaryota</taxon>
        <taxon>Fungi</taxon>
        <taxon>Dikarya</taxon>
        <taxon>Ascomycota</taxon>
        <taxon>Pezizomycotina</taxon>
        <taxon>Sordariomycetes</taxon>
        <taxon>Xylariomycetidae</taxon>
        <taxon>Xylariales</taxon>
        <taxon>Microdochiaceae</taxon>
        <taxon>Microdochium</taxon>
    </lineage>
</organism>
<comment type="caution">
    <text evidence="9">The sequence shown here is derived from an EMBL/GenBank/DDBJ whole genome shotgun (WGS) entry which is preliminary data.</text>
</comment>
<accession>A0A9P8Y2P7</accession>
<feature type="transmembrane region" description="Helical" evidence="8">
    <location>
        <begin position="12"/>
        <end position="32"/>
    </location>
</feature>
<dbReference type="PRINTS" id="PR00465">
    <property type="entry name" value="EP450IV"/>
</dbReference>
<dbReference type="PANTHER" id="PTHR24305">
    <property type="entry name" value="CYTOCHROME P450"/>
    <property type="match status" value="1"/>
</dbReference>
<dbReference type="InterPro" id="IPR002403">
    <property type="entry name" value="Cyt_P450_E_grp-IV"/>
</dbReference>
<evidence type="ECO:0000256" key="1">
    <source>
        <dbReference type="ARBA" id="ARBA00001971"/>
    </source>
</evidence>
<evidence type="ECO:0000256" key="7">
    <source>
        <dbReference type="PIRSR" id="PIRSR602403-1"/>
    </source>
</evidence>
<dbReference type="Pfam" id="PF00067">
    <property type="entry name" value="p450"/>
    <property type="match status" value="1"/>
</dbReference>
<gene>
    <name evidence="9" type="ORF">B0I36DRAFT_413276</name>
</gene>
<evidence type="ECO:0000256" key="6">
    <source>
        <dbReference type="ARBA" id="ARBA00023033"/>
    </source>
</evidence>
<evidence type="ECO:0000313" key="10">
    <source>
        <dbReference type="Proteomes" id="UP000756346"/>
    </source>
</evidence>
<keyword evidence="8" id="KW-1133">Transmembrane helix</keyword>
<dbReference type="RefSeq" id="XP_046010568.1">
    <property type="nucleotide sequence ID" value="XM_046161993.1"/>
</dbReference>
<dbReference type="GO" id="GO:0016705">
    <property type="term" value="F:oxidoreductase activity, acting on paired donors, with incorporation or reduction of molecular oxygen"/>
    <property type="evidence" value="ECO:0007669"/>
    <property type="project" value="InterPro"/>
</dbReference>
<keyword evidence="6" id="KW-0560">Oxidoreductase</keyword>
<comment type="similarity">
    <text evidence="2">Belongs to the cytochrome P450 family.</text>
</comment>
<dbReference type="CDD" id="cd11060">
    <property type="entry name" value="CYP57A1-like"/>
    <property type="match status" value="1"/>
</dbReference>
<dbReference type="GeneID" id="70191539"/>
<feature type="binding site" description="axial binding residue" evidence="7">
    <location>
        <position position="467"/>
    </location>
    <ligand>
        <name>heme</name>
        <dbReference type="ChEBI" id="CHEBI:30413"/>
    </ligand>
    <ligandPart>
        <name>Fe</name>
        <dbReference type="ChEBI" id="CHEBI:18248"/>
    </ligandPart>
</feature>
<dbReference type="InterPro" id="IPR001128">
    <property type="entry name" value="Cyt_P450"/>
</dbReference>
<dbReference type="AlphaFoldDB" id="A0A9P8Y2P7"/>
<dbReference type="GO" id="GO:0020037">
    <property type="term" value="F:heme binding"/>
    <property type="evidence" value="ECO:0007669"/>
    <property type="project" value="InterPro"/>
</dbReference>
<reference evidence="9" key="1">
    <citation type="journal article" date="2021" name="Nat. Commun.">
        <title>Genetic determinants of endophytism in the Arabidopsis root mycobiome.</title>
        <authorList>
            <person name="Mesny F."/>
            <person name="Miyauchi S."/>
            <person name="Thiergart T."/>
            <person name="Pickel B."/>
            <person name="Atanasova L."/>
            <person name="Karlsson M."/>
            <person name="Huettel B."/>
            <person name="Barry K.W."/>
            <person name="Haridas S."/>
            <person name="Chen C."/>
            <person name="Bauer D."/>
            <person name="Andreopoulos W."/>
            <person name="Pangilinan J."/>
            <person name="LaButti K."/>
            <person name="Riley R."/>
            <person name="Lipzen A."/>
            <person name="Clum A."/>
            <person name="Drula E."/>
            <person name="Henrissat B."/>
            <person name="Kohler A."/>
            <person name="Grigoriev I.V."/>
            <person name="Martin F.M."/>
            <person name="Hacquard S."/>
        </authorList>
    </citation>
    <scope>NUCLEOTIDE SEQUENCE</scope>
    <source>
        <strain evidence="9">MPI-CAGE-CH-0230</strain>
    </source>
</reference>
<keyword evidence="8" id="KW-0472">Membrane</keyword>
<dbReference type="InterPro" id="IPR036396">
    <property type="entry name" value="Cyt_P450_sf"/>
</dbReference>
<evidence type="ECO:0000256" key="4">
    <source>
        <dbReference type="ARBA" id="ARBA00022723"/>
    </source>
</evidence>
<dbReference type="OrthoDB" id="1470350at2759"/>
<keyword evidence="10" id="KW-1185">Reference proteome</keyword>
<dbReference type="GO" id="GO:0005506">
    <property type="term" value="F:iron ion binding"/>
    <property type="evidence" value="ECO:0007669"/>
    <property type="project" value="InterPro"/>
</dbReference>
<keyword evidence="3 7" id="KW-0349">Heme</keyword>
<sequence>MTYITDTIVGRFAYTSVAIHTFGVVLLAGTVIQTLRSWYRLRHVPGPFLASFSSAWMLRRSLSGRFHEHLREVGDTYGTLVRVGPNDLVASDPETLRRMSAVRSPYTKGTFYETGRITPGEDTIVSLRDEARHKALRSKMGPAFNGRENEGFSFGAGIDSQVCQLVNLIDSKYLSQPGQHRPVQFFEKISFFALDAISDISFGQAFGYLTADKDLYRSTTRLAQTWPLSLMLPRDGDQTGFGRLMGLVDSIIDKRLAPGAEPQKDMMQAFINSGMSRSELTQQVFVQIIAGSISTTTAICMTLLCLLTTPSAYAALIAEIDRATSTTTTTTTTTTANSRESPLDAGSPASIIITNTKARALPYLQAVIREGLRFYPPVIGLGSKQVPPGGDTIKGIYIPEGTQVGMNIFGLMRSRAIWGDDVDVFRPERWIEAEAAVQQGGDDAVARRLQEMNGAVELVFGHGKYVCLGKGVAMMELGKVLFELLARYHFSIINKESPIKASSAIFWAAKDLWLHIGPRRAR</sequence>
<evidence type="ECO:0000256" key="5">
    <source>
        <dbReference type="ARBA" id="ARBA00023004"/>
    </source>
</evidence>